<feature type="compositionally biased region" description="Polar residues" evidence="10">
    <location>
        <begin position="1171"/>
        <end position="1181"/>
    </location>
</feature>
<feature type="domain" description="C2H2-type" evidence="11">
    <location>
        <begin position="1452"/>
        <end position="1480"/>
    </location>
</feature>
<evidence type="ECO:0000313" key="13">
    <source>
        <dbReference type="Proteomes" id="UP000694888"/>
    </source>
</evidence>
<feature type="region of interest" description="Disordered" evidence="10">
    <location>
        <begin position="2515"/>
        <end position="2937"/>
    </location>
</feature>
<evidence type="ECO:0000256" key="10">
    <source>
        <dbReference type="SAM" id="MobiDB-lite"/>
    </source>
</evidence>
<dbReference type="PROSITE" id="PS50280">
    <property type="entry name" value="SET"/>
    <property type="match status" value="1"/>
</dbReference>
<dbReference type="InterPro" id="IPR013087">
    <property type="entry name" value="Znf_C2H2_type"/>
</dbReference>
<comment type="subcellular location">
    <subcellularLocation>
        <location evidence="1">Nucleus</location>
    </subcellularLocation>
</comment>
<dbReference type="SUPFAM" id="SSF82199">
    <property type="entry name" value="SET domain"/>
    <property type="match status" value="1"/>
</dbReference>
<feature type="compositionally biased region" description="Polar residues" evidence="10">
    <location>
        <begin position="3010"/>
        <end position="3041"/>
    </location>
</feature>
<feature type="compositionally biased region" description="Low complexity" evidence="10">
    <location>
        <begin position="2985"/>
        <end position="3009"/>
    </location>
</feature>
<keyword evidence="2" id="KW-0479">Metal-binding</keyword>
<feature type="compositionally biased region" description="Polar residues" evidence="10">
    <location>
        <begin position="2713"/>
        <end position="2735"/>
    </location>
</feature>
<feature type="compositionally biased region" description="Polar residues" evidence="10">
    <location>
        <begin position="1875"/>
        <end position="1889"/>
    </location>
</feature>
<dbReference type="SMART" id="SM00384">
    <property type="entry name" value="AT_hook"/>
    <property type="match status" value="3"/>
</dbReference>
<dbReference type="RefSeq" id="XP_005109165.1">
    <property type="nucleotide sequence ID" value="XM_005109108.3"/>
</dbReference>
<dbReference type="InterPro" id="IPR050331">
    <property type="entry name" value="Zinc_finger"/>
</dbReference>
<feature type="domain" description="C2H2-type" evidence="11">
    <location>
        <begin position="1267"/>
        <end position="1294"/>
    </location>
</feature>
<feature type="region of interest" description="Disordered" evidence="10">
    <location>
        <begin position="982"/>
        <end position="1022"/>
    </location>
</feature>
<feature type="domain" description="C2H2-type" evidence="11">
    <location>
        <begin position="1236"/>
        <end position="1264"/>
    </location>
</feature>
<dbReference type="PANTHER" id="PTHR16515:SF49">
    <property type="entry name" value="GASTRULA ZINC FINGER PROTEIN XLCGF49.1-LIKE-RELATED"/>
    <property type="match status" value="1"/>
</dbReference>
<evidence type="ECO:0000313" key="14">
    <source>
        <dbReference type="RefSeq" id="XP_005109164.1"/>
    </source>
</evidence>
<feature type="region of interest" description="Disordered" evidence="10">
    <location>
        <begin position="1976"/>
        <end position="2014"/>
    </location>
</feature>
<feature type="region of interest" description="Disordered" evidence="10">
    <location>
        <begin position="1171"/>
        <end position="1194"/>
    </location>
</feature>
<keyword evidence="4 9" id="KW-0863">Zinc-finger</keyword>
<feature type="region of interest" description="Disordered" evidence="10">
    <location>
        <begin position="858"/>
        <end position="913"/>
    </location>
</feature>
<feature type="region of interest" description="Disordered" evidence="10">
    <location>
        <begin position="211"/>
        <end position="256"/>
    </location>
</feature>
<feature type="compositionally biased region" description="Basic and acidic residues" evidence="10">
    <location>
        <begin position="2855"/>
        <end position="2884"/>
    </location>
</feature>
<dbReference type="RefSeq" id="XP_005109164.1">
    <property type="nucleotide sequence ID" value="XM_005109107.3"/>
</dbReference>
<dbReference type="SMART" id="SM00317">
    <property type="entry name" value="SET"/>
    <property type="match status" value="1"/>
</dbReference>
<gene>
    <name evidence="14 15" type="primary">LOC101855753</name>
</gene>
<dbReference type="SMART" id="SM00355">
    <property type="entry name" value="ZnF_C2H2"/>
    <property type="match status" value="10"/>
</dbReference>
<evidence type="ECO:0000256" key="2">
    <source>
        <dbReference type="ARBA" id="ARBA00022723"/>
    </source>
</evidence>
<evidence type="ECO:0000256" key="9">
    <source>
        <dbReference type="PROSITE-ProRule" id="PRU00042"/>
    </source>
</evidence>
<evidence type="ECO:0000313" key="15">
    <source>
        <dbReference type="RefSeq" id="XP_005109165.1"/>
    </source>
</evidence>
<keyword evidence="3" id="KW-0677">Repeat</keyword>
<feature type="region of interest" description="Disordered" evidence="10">
    <location>
        <begin position="2953"/>
        <end position="3051"/>
    </location>
</feature>
<feature type="compositionally biased region" description="Basic and acidic residues" evidence="10">
    <location>
        <begin position="2767"/>
        <end position="2776"/>
    </location>
</feature>
<dbReference type="InterPro" id="IPR046341">
    <property type="entry name" value="SET_dom_sf"/>
</dbReference>
<feature type="compositionally biased region" description="Basic and acidic residues" evidence="10">
    <location>
        <begin position="2697"/>
        <end position="2708"/>
    </location>
</feature>
<dbReference type="PROSITE" id="PS00028">
    <property type="entry name" value="ZINC_FINGER_C2H2_1"/>
    <property type="match status" value="5"/>
</dbReference>
<feature type="compositionally biased region" description="Basic residues" evidence="10">
    <location>
        <begin position="2607"/>
        <end position="2617"/>
    </location>
</feature>
<feature type="compositionally biased region" description="Basic and acidic residues" evidence="10">
    <location>
        <begin position="2833"/>
        <end position="2845"/>
    </location>
</feature>
<organism evidence="13 14">
    <name type="scientific">Aplysia californica</name>
    <name type="common">California sea hare</name>
    <dbReference type="NCBI Taxonomy" id="6500"/>
    <lineage>
        <taxon>Eukaryota</taxon>
        <taxon>Metazoa</taxon>
        <taxon>Spiralia</taxon>
        <taxon>Lophotrochozoa</taxon>
        <taxon>Mollusca</taxon>
        <taxon>Gastropoda</taxon>
        <taxon>Heterobranchia</taxon>
        <taxon>Euthyneura</taxon>
        <taxon>Tectipleura</taxon>
        <taxon>Aplysiida</taxon>
        <taxon>Aplysioidea</taxon>
        <taxon>Aplysiidae</taxon>
        <taxon>Aplysia</taxon>
    </lineage>
</organism>
<evidence type="ECO:0000259" key="11">
    <source>
        <dbReference type="PROSITE" id="PS50157"/>
    </source>
</evidence>
<evidence type="ECO:0000259" key="12">
    <source>
        <dbReference type="PROSITE" id="PS50280"/>
    </source>
</evidence>
<evidence type="ECO:0000256" key="1">
    <source>
        <dbReference type="ARBA" id="ARBA00004123"/>
    </source>
</evidence>
<feature type="compositionally biased region" description="Basic and acidic residues" evidence="10">
    <location>
        <begin position="2590"/>
        <end position="2603"/>
    </location>
</feature>
<dbReference type="PROSITE" id="PS50157">
    <property type="entry name" value="ZINC_FINGER_C2H2_2"/>
    <property type="match status" value="4"/>
</dbReference>
<accession>A0ABM0K5F1</accession>
<evidence type="ECO:0000256" key="3">
    <source>
        <dbReference type="ARBA" id="ARBA00022737"/>
    </source>
</evidence>
<feature type="region of interest" description="Disordered" evidence="10">
    <location>
        <begin position="2253"/>
        <end position="2274"/>
    </location>
</feature>
<evidence type="ECO:0000256" key="4">
    <source>
        <dbReference type="ARBA" id="ARBA00022771"/>
    </source>
</evidence>
<proteinExistence type="predicted"/>
<feature type="domain" description="C2H2-type" evidence="11">
    <location>
        <begin position="424"/>
        <end position="452"/>
    </location>
</feature>
<keyword evidence="8" id="KW-0539">Nucleus</keyword>
<keyword evidence="6" id="KW-0805">Transcription regulation</keyword>
<feature type="compositionally biased region" description="Polar residues" evidence="10">
    <location>
        <begin position="2903"/>
        <end position="2918"/>
    </location>
</feature>
<feature type="region of interest" description="Disordered" evidence="10">
    <location>
        <begin position="649"/>
        <end position="668"/>
    </location>
</feature>
<feature type="compositionally biased region" description="Polar residues" evidence="10">
    <location>
        <begin position="649"/>
        <end position="661"/>
    </location>
</feature>
<dbReference type="Pfam" id="PF21549">
    <property type="entry name" value="PRDM2_PR"/>
    <property type="match status" value="1"/>
</dbReference>
<sequence length="3590" mass="391402">MEANDVSYNTVELPPSIEIKESIVCKGCPGAFSKILITKNTRFGPYKGEIITPDQKPFLDYRYAWEVFEKNSDDLKFTISAADPQSSNWMRNVNNARFYEEQNILSLQDGYSIFYMAMKDIRPGEELLTWFDPKLLKRTQRRLSKMERKPVGYTIELVPMEDEKKFVPEIIETKRSRKKKILSDMISLEDEGSLLARKNFNKVMKLEKELEHQPQPYSKVKRDFLSGPSSSSENTVKKDKRFKQSNGAGLGPQRMITSHSDAYKKSKEVFPGHEVIDAELAYAESEGSSMTTYSGKGRRRKVRKNLVGMKKRSPTKCRGRKPKLIASGKVDLSKDFNLADSSVKPVLIKQNTDGSISVDDHDESYTLKDIELSLECDDSCQCLDKGKAMGEQNSLHHDNRGIFIIHFILLPEHKTETEDKKIAYKCDICDSAYRHAFSLKRHYLSVHINHRYLSRDDIISCQIDSFYTGVQQSGSDGILSSQSFSKSSQEGIIDNSKELALPTLVDSVSSASQVTGGWSAPFSSEPFRNLKDKERFLLCDETLGEEEDNNREKTGFEIPSLSLLAQACLHRHHPKSKRDSTLSLECRESLTSAELLTPTAAELQSKSVFLKCVNSSDKYAAVPNFPNTKKGFLPPSSRSDITLPVLTATSSQNSGSTNGHGSPQGVYGPSASIASSVVTDSQVSAGCLSSVSLTGRADSDSVEEIHGKQEKVSTDLLTRCTVNVGSKVLIDSSSDSSKCFQSTGSDQLLGAKLVHKNESGNSKTCSSDTPAGSCEIADKTLHVNIAVDSQQMQSPISSVEFLTKGKTATICQNSKAEESACRGSVEEEDTHCVSSTTVSADSFPTETISDHTSTCLETGKTGRENVTDAESESGSIQEVSGGCRMETAESENNNVKSEAEPSPLKAIPNGTSENGVCDTVSTFSPEFRATSDAASTIAKGGPEASETLVSKSEAVTKDSKVSTVEGSVQSDVLKLEKESKTIETSKMEDSECVQSELPKKSEVTKSEASSPAVPQLISSQGTSPQQPVIFVTNIVFPIVSHAQKNLPMSLPVPVSPSSASISTAPPTTLVSQAGLPVVLISSLSRGLNVQNANALLQSPSTLKTLQSLHSSLNNVSYGQPAIAMKPDGAAGAAINSPHSTVSASASVVAVTTKPIPSVLSSYTNSASKAAAGSTVSSQDPQKSGAASDASPDLQPPSQPYDLYRCHMCVLVFQTMGELKHHIKNDPHRFKGGVKQYSCLQCSMRFAFKNNLIRHNLMYHQDDKDLKHRCLTCGKGFTTETYLKMHARFHSGKNFPCKYGCVNVVFPNAASLVKHLRTEHAGLDRQEFLKNAKAERARRKKLSRLFGLTEDEISKFAPENLTLGKAELPKWKPPNVLNITPNTVSTYSMDRPGVGFQAKRGRPKGSKNAVKLVKSEPEMPKLERQDIVSSTEVRFPAVEAPRIVVKKKLLIRFRCKICHKGFTTHMGLLQHRSSRHGADQSVQEYLYEMSKAAGEEDPTSDECEDMNFSPPPSPKSFYANVNKKGSENIRRFIDGGLEALKQWKKHIQVEDYLPWTEDLKWKWDPESHDWTRFNFPPCFELKEDYVKFYNVGESLTDVSLKPGMTNESSLPQIKQEPLTNFEGEDNQVGSDIIVRKSGEEAQGGMLSTISGDSIESECKAALDLICSSIEQQTKDVDVNSDGLKRVGNDNTLVQGSSDGVKDQKATCALLHESSSVSIVSGASESGINPLLPQSDEMCKKESRTDLSAMELETGQQDATVLSVNTSNGEGGGVVKSDENRQTLETTSLSWMANVCCDSASLSSAADSGVGSLSSSASGSLSSCDALLTTVCGRTEDQSVSVGTNNAKDSTSRCDSVKTNEGKTGCSVTEAHETTSRHSGSVTTNNAMTPTKPNLTLLRELKVKEMYQILSSAHIQALCLELGTCALNSSRGHKTSTSLPLEALNLCSKDNDTHKEKHINFPDLRAFTEVSRRVRRSCSFSSAGHGSPHKRSRRSLDQSPELQLNNPDSTRHHEHRRYSIWSGTSQHKSHGPSVGVHCCPVVERVKKQESMRRAREYENNKSRRIAESLPKLHERDKDKSAFLELSGLVRRQEYELSPHARGKEQHCITPPEIWDIYQKIWFGKKGAITVVCSICHRHFSCLELCLRHQLKKHPHIEPHSLEMEKDNYVEDMFYYYPTPYGILAKSQLIPDNMPAPEIYVCTRCTFPFKNLSRLHAHMIVCDPAHDEVAQGLGHPKPSFMKGKLLPMMDRRLNQDSVPPPRPKLGRPLKNKHPTATVSRAISDEGKNATAYVQRSNSVPSVPYEKEAQAQKSTARSTLARSQSSLYFPVKKRKNYEMMYNPKKHVRRRELYQVLEQHQCHGCNLKFNSLPMLERHVKKCSGRDKLQSQKPLLSGIIPDDAAVRKQHTCRYCNKRFTYIKGVDLHYKRVCAVRKLREEENKLTAEDLAHEDELQRIIEHMKWSKTLNKDSSDIIQGHVRVEEDGTLTRVVKKRGWPRGLKKKVKKKGYKWTTLKRHRSDEELQNDDEKPAITLDEPQKEDTDNSTRRTRKQNSSGSKETAKQDGSKSNRSIAQDDATSSRIGKPNLRSVSASSDKKTTAQSKEPEVVKPVAKRGRPRKKPLPQTEVPVTTKLARTKSPVNRAAKLIPEKTNVKKAVKVPVIPEVVKPPPRKRGRPKKFDPSDMESSYKKKRKSDPGYVPSKKDLKSGRETDVASPTAAQSEQDSNEVGDQKWSENSPPARSGEKGKMSIADASGSSTNIKGKPVSVSSKDLGKQKGDGDERGEDVEEVLASSDRQGSCGSFSQKVGSGSGCKQTPLSARSKSQTGASGSSCSQSELFKHLTDVEEGKGKGKSLVSIESSKDGLSRISKEREKSKSFSTDKQRMDRPFKSKSPPTVTPMNKGLVNKFKSTPMNVIQQKNSVSKLRDVPTSLSKGKISHSEVSDKVGKVAMASHLNQSALSHIKKRPSADPCGGTMTKKKQDVHTVPVFKSIPKFPSTSTSKPSLSKSPTSLSSMDNGASSPASASTLKASIPSRTSPVKTLSAKPSPSPLPTVVNKPPVSVRVVTLSPNGNNLLTYDEIPKVSVTSQQPLTSPDKLSSPNKLMTPILTTLPKGRVQTSGSSVIQAVSQMPQKVTVGPKPPMSTLNKVPLSCIGLQQQQGATLNPHNKLLKPADGMSTFVTVSSSTKGGLTQISDQPLGLGGKPIVTQPGQESAVVQGSELTKAAVGTGTQMAAVTSLPVVTVAMGGQSPGTISRLAVPPGANSTGKLARGTIVPGVISSSMIQSGTRVVKVGNVLTTSPIRGNQPQLDMNPAGPRLPASRFIPAVVTPKPIIVSTSQPMRKVSPQMVRLPRAVVPQTMAKVSVVPQGVVQRHLVYQPQGHAGISVGASAGAATLLAQQPANVQTCNNPAEQTQPQSGVSKILTLSGQTRPTTFQPTNQDRPGGMTSTSTNMHHGITSSGVLTILPQGAGNNQKLVALSTEPAAAASAKTAATVSPQQAAVPGKQIMFSLEDGTTGMLDPDSLVQFLSMAPSLSQSGLEAVNQGPQAAAAGVVLSPEHRMVNMSQIQPPRQLEEITWPQQGSVDLTDLPDSTCDL</sequence>
<protein>
    <submittedName>
        <fullName evidence="14 15">Uncharacterized protein LOC101855753</fullName>
    </submittedName>
</protein>
<dbReference type="InterPro" id="IPR001214">
    <property type="entry name" value="SET_dom"/>
</dbReference>
<feature type="region of interest" description="Disordered" evidence="10">
    <location>
        <begin position="1863"/>
        <end position="1889"/>
    </location>
</feature>
<feature type="compositionally biased region" description="Basic residues" evidence="10">
    <location>
        <begin position="2261"/>
        <end position="2270"/>
    </location>
</feature>
<dbReference type="Gene3D" id="3.30.160.60">
    <property type="entry name" value="Classic Zinc Finger"/>
    <property type="match status" value="2"/>
</dbReference>
<feature type="compositionally biased region" description="Polar residues" evidence="10">
    <location>
        <begin position="2789"/>
        <end position="2832"/>
    </location>
</feature>
<name>A0ABM0K5F1_APLCA</name>
<feature type="domain" description="SET" evidence="12">
    <location>
        <begin position="15"/>
        <end position="132"/>
    </location>
</feature>
<evidence type="ECO:0000256" key="7">
    <source>
        <dbReference type="ARBA" id="ARBA00023163"/>
    </source>
</evidence>
<dbReference type="PANTHER" id="PTHR16515">
    <property type="entry name" value="PR DOMAIN ZINC FINGER PROTEIN"/>
    <property type="match status" value="1"/>
</dbReference>
<dbReference type="Proteomes" id="UP000694888">
    <property type="component" value="Unplaced"/>
</dbReference>
<keyword evidence="13" id="KW-1185">Reference proteome</keyword>
<evidence type="ECO:0000256" key="5">
    <source>
        <dbReference type="ARBA" id="ARBA00022833"/>
    </source>
</evidence>
<evidence type="ECO:0000256" key="8">
    <source>
        <dbReference type="ARBA" id="ARBA00023242"/>
    </source>
</evidence>
<feature type="compositionally biased region" description="Polar residues" evidence="10">
    <location>
        <begin position="1995"/>
        <end position="2006"/>
    </location>
</feature>
<dbReference type="InterPro" id="IPR017956">
    <property type="entry name" value="AT_hook_DNA-bd_motif"/>
</dbReference>
<feature type="compositionally biased region" description="Basic and acidic residues" evidence="10">
    <location>
        <begin position="2515"/>
        <end position="2542"/>
    </location>
</feature>
<dbReference type="GeneID" id="101855753"/>
<reference evidence="14 15" key="1">
    <citation type="submission" date="2025-05" db="UniProtKB">
        <authorList>
            <consortium name="RefSeq"/>
        </authorList>
    </citation>
    <scope>IDENTIFICATION</scope>
</reference>
<evidence type="ECO:0000256" key="6">
    <source>
        <dbReference type="ARBA" id="ARBA00023015"/>
    </source>
</evidence>
<dbReference type="Gene3D" id="2.170.270.10">
    <property type="entry name" value="SET domain"/>
    <property type="match status" value="1"/>
</dbReference>
<keyword evidence="5" id="KW-0862">Zinc</keyword>
<keyword evidence="7" id="KW-0804">Transcription</keyword>
<feature type="compositionally biased region" description="Polar residues" evidence="10">
    <location>
        <begin position="2564"/>
        <end position="2577"/>
    </location>
</feature>